<dbReference type="FunFam" id="3.30.70.330:FF:000105">
    <property type="entry name" value="HIV Tat-specific factor 1 homolog"/>
    <property type="match status" value="1"/>
</dbReference>
<dbReference type="CDD" id="cd12285">
    <property type="entry name" value="RRM3_RBM39_like"/>
    <property type="match status" value="1"/>
</dbReference>
<reference evidence="9 10" key="1">
    <citation type="submission" date="2019-03" db="EMBL/GenBank/DDBJ databases">
        <title>Sequencing 23 genomes of Wallemia ichthyophaga.</title>
        <authorList>
            <person name="Gostincar C."/>
        </authorList>
    </citation>
    <scope>NUCLEOTIDE SEQUENCE [LARGE SCALE GENOMIC DNA]</scope>
    <source>
        <strain evidence="9 10">EXF-5753</strain>
    </source>
</reference>
<dbReference type="PANTHER" id="PTHR15608:SF0">
    <property type="entry name" value="HIV TAT-SPECIFIC FACTOR 1"/>
    <property type="match status" value="1"/>
</dbReference>
<dbReference type="GO" id="GO:0005686">
    <property type="term" value="C:U2 snRNP"/>
    <property type="evidence" value="ECO:0007669"/>
    <property type="project" value="TreeGrafter"/>
</dbReference>
<dbReference type="PANTHER" id="PTHR15608">
    <property type="entry name" value="SPLICING FACTOR U2AF-ASSOCIATED PROTEIN 2"/>
    <property type="match status" value="1"/>
</dbReference>
<dbReference type="Gene3D" id="3.30.70.330">
    <property type="match status" value="2"/>
</dbReference>
<dbReference type="SMART" id="SM00360">
    <property type="entry name" value="RRM"/>
    <property type="match status" value="2"/>
</dbReference>
<evidence type="ECO:0000256" key="5">
    <source>
        <dbReference type="ARBA" id="ARBA00023187"/>
    </source>
</evidence>
<dbReference type="InterPro" id="IPR012677">
    <property type="entry name" value="Nucleotide-bd_a/b_plait_sf"/>
</dbReference>
<dbReference type="GO" id="GO:0003723">
    <property type="term" value="F:RNA binding"/>
    <property type="evidence" value="ECO:0007669"/>
    <property type="project" value="UniProtKB-UniRule"/>
</dbReference>
<dbReference type="EMBL" id="SPNW01000088">
    <property type="protein sequence ID" value="TIA86117.1"/>
    <property type="molecule type" value="Genomic_DNA"/>
</dbReference>
<feature type="region of interest" description="Disordered" evidence="7">
    <location>
        <begin position="78"/>
        <end position="114"/>
    </location>
</feature>
<dbReference type="InterPro" id="IPR034393">
    <property type="entry name" value="TatSF1-like"/>
</dbReference>
<evidence type="ECO:0000256" key="4">
    <source>
        <dbReference type="ARBA" id="ARBA00022884"/>
    </source>
</evidence>
<dbReference type="SUPFAM" id="SSF54928">
    <property type="entry name" value="RNA-binding domain, RBD"/>
    <property type="match status" value="1"/>
</dbReference>
<proteinExistence type="inferred from homology"/>
<feature type="domain" description="RRM" evidence="8">
    <location>
        <begin position="114"/>
        <end position="201"/>
    </location>
</feature>
<comment type="similarity">
    <text evidence="1">Belongs to the HTATSF1 family.</text>
</comment>
<keyword evidence="5" id="KW-0508">mRNA splicing</keyword>
<protein>
    <recommendedName>
        <fullName evidence="8">RRM domain-containing protein</fullName>
    </recommendedName>
</protein>
<dbReference type="InterPro" id="IPR000504">
    <property type="entry name" value="RRM_dom"/>
</dbReference>
<evidence type="ECO:0000256" key="7">
    <source>
        <dbReference type="SAM" id="MobiDB-lite"/>
    </source>
</evidence>
<keyword evidence="4 6" id="KW-0694">RNA-binding</keyword>
<evidence type="ECO:0000256" key="6">
    <source>
        <dbReference type="PROSITE-ProRule" id="PRU00176"/>
    </source>
</evidence>
<evidence type="ECO:0000313" key="10">
    <source>
        <dbReference type="Proteomes" id="UP000310189"/>
    </source>
</evidence>
<sequence length="381" mass="42856">MALPDFENDPRISFDKGKENWVLEDDNGNELEWHSRSQRFVSLVGAISLPHAISQTQPEMDQIKAQQAAYSVNGVDESTPADVVARQKDKKRKDFTSNSSNTEPKKQKGPPPKTAVFVTGLPPDVTVDEIAQVFGKCGVILPNDEGGLKIKLYSDDQGNFKGEALVVYYKDASVTLAIQLLDDTEFRYGDGSSIKVSIADFKSDPSSEKTETQKKHKPLSEDEKRRKQTKFRKLDEKLNDWDSEDESGLADRLPSKTVSRVVVLRHMFTLDELKDDPTLLLDLKQDVREDAEQIGKVTNVVLYDAEPDGVMTVKFSDHIAAQACVLKYQGRFFGGRRVISYLYDGTESFKSAQAANKYSETAEQDEQVRLNDFGKWLEKDE</sequence>
<keyword evidence="2" id="KW-0507">mRNA processing</keyword>
<evidence type="ECO:0000256" key="1">
    <source>
        <dbReference type="ARBA" id="ARBA00007747"/>
    </source>
</evidence>
<evidence type="ECO:0000313" key="9">
    <source>
        <dbReference type="EMBL" id="TIA86117.1"/>
    </source>
</evidence>
<comment type="caution">
    <text evidence="9">The sequence shown here is derived from an EMBL/GenBank/DDBJ whole genome shotgun (WGS) entry which is preliminary data.</text>
</comment>
<dbReference type="InterPro" id="IPR034392">
    <property type="entry name" value="TatSF1-like_RRM1"/>
</dbReference>
<dbReference type="GO" id="GO:0000398">
    <property type="term" value="P:mRNA splicing, via spliceosome"/>
    <property type="evidence" value="ECO:0007669"/>
    <property type="project" value="InterPro"/>
</dbReference>
<dbReference type="CDD" id="cd12281">
    <property type="entry name" value="RRM1_TatSF1_like"/>
    <property type="match status" value="1"/>
</dbReference>
<dbReference type="AlphaFoldDB" id="A0A4T0FD82"/>
<evidence type="ECO:0000256" key="2">
    <source>
        <dbReference type="ARBA" id="ARBA00022664"/>
    </source>
</evidence>
<dbReference type="Pfam" id="PF00076">
    <property type="entry name" value="RRM_1"/>
    <property type="match status" value="1"/>
</dbReference>
<dbReference type="OrthoDB" id="10258585at2759"/>
<accession>A0A4T0FD82</accession>
<feature type="region of interest" description="Disordered" evidence="7">
    <location>
        <begin position="202"/>
        <end position="228"/>
    </location>
</feature>
<dbReference type="InterPro" id="IPR035979">
    <property type="entry name" value="RBD_domain_sf"/>
</dbReference>
<organism evidence="9 10">
    <name type="scientific">Wallemia hederae</name>
    <dbReference type="NCBI Taxonomy" id="1540922"/>
    <lineage>
        <taxon>Eukaryota</taxon>
        <taxon>Fungi</taxon>
        <taxon>Dikarya</taxon>
        <taxon>Basidiomycota</taxon>
        <taxon>Wallemiomycotina</taxon>
        <taxon>Wallemiomycetes</taxon>
        <taxon>Wallemiales</taxon>
        <taxon>Wallemiaceae</taxon>
        <taxon>Wallemia</taxon>
    </lineage>
</organism>
<gene>
    <name evidence="9" type="ORF">E3P99_03772</name>
</gene>
<keyword evidence="10" id="KW-1185">Reference proteome</keyword>
<dbReference type="GO" id="GO:0005684">
    <property type="term" value="C:U2-type spliceosomal complex"/>
    <property type="evidence" value="ECO:0007669"/>
    <property type="project" value="TreeGrafter"/>
</dbReference>
<evidence type="ECO:0000259" key="8">
    <source>
        <dbReference type="PROSITE" id="PS50102"/>
    </source>
</evidence>
<dbReference type="Proteomes" id="UP000310189">
    <property type="component" value="Unassembled WGS sequence"/>
</dbReference>
<evidence type="ECO:0000256" key="3">
    <source>
        <dbReference type="ARBA" id="ARBA00022737"/>
    </source>
</evidence>
<keyword evidence="3" id="KW-0677">Repeat</keyword>
<feature type="compositionally biased region" description="Basic and acidic residues" evidence="7">
    <location>
        <begin position="202"/>
        <end position="225"/>
    </location>
</feature>
<dbReference type="PROSITE" id="PS50102">
    <property type="entry name" value="RRM"/>
    <property type="match status" value="1"/>
</dbReference>
<name>A0A4T0FD82_9BASI</name>